<evidence type="ECO:0000313" key="2">
    <source>
        <dbReference type="Proteomes" id="UP000242875"/>
    </source>
</evidence>
<organism evidence="1 2">
    <name type="scientific">Bifiguratus adelaidae</name>
    <dbReference type="NCBI Taxonomy" id="1938954"/>
    <lineage>
        <taxon>Eukaryota</taxon>
        <taxon>Fungi</taxon>
        <taxon>Fungi incertae sedis</taxon>
        <taxon>Mucoromycota</taxon>
        <taxon>Mucoromycotina</taxon>
        <taxon>Endogonomycetes</taxon>
        <taxon>Endogonales</taxon>
        <taxon>Endogonales incertae sedis</taxon>
        <taxon>Bifiguratus</taxon>
    </lineage>
</organism>
<dbReference type="Proteomes" id="UP000242875">
    <property type="component" value="Unassembled WGS sequence"/>
</dbReference>
<gene>
    <name evidence="1" type="ORF">BZG36_05563</name>
</gene>
<dbReference type="EMBL" id="MVBO01000274">
    <property type="protein sequence ID" value="OZJ01657.1"/>
    <property type="molecule type" value="Genomic_DNA"/>
</dbReference>
<accession>A0A261XTF9</accession>
<comment type="caution">
    <text evidence="1">The sequence shown here is derived from an EMBL/GenBank/DDBJ whole genome shotgun (WGS) entry which is preliminary data.</text>
</comment>
<protein>
    <submittedName>
        <fullName evidence="1">Uncharacterized protein</fullName>
    </submittedName>
</protein>
<name>A0A261XTF9_9FUNG</name>
<sequence>MLLEQPQCILDHILTSVTSLKDRTQLSLTCRAFSERSRQVYNVFGFAHSPRTIAGLSSSTFAFDSPMPVIVIITPGIRCAVGWTGKDVAAVFYNQHTIVRVVRSNAAKKSMWVESLYSPVVQRMIVQCAYFKDHCVIVNRANTLDSVEQLTRIVNAFAQQAMRKAGLCKVDMELFDDTNNRLVRTNLLEAMIGIATRARLRENAAIVSGNDFWRNHWSIRLLQDFHREYLSSRQHLDMYGRCLREHHQFILYHLKTTFASAFLDTFEDMDSTTPSCKRARHSTSPYSLHSSHQLSLAALNKRQIRLQHLLDQLGNQILLHQGDASGQGMFYRDAHLFCVYNDLRARLSNSLDDKQACIHILEQSASEFQSALQAVYDNEMRLVGHSLLRQASNVVRTEAFTCRTSGFTLMEAAHDQSAEAIMDAIISAIPYHATFSRKMFANVFARREFDKMCAVYADLTAKIDYDDCSGDDEMLLDCNTLLSELSTAKSSLQKECTDTENERTPAFAKCDVQASARSPSPISATPPSSPIYPQASVRDLSKKQGFYYDIVTGLPVSPDFANQLFSTWYDQKHLRILHDMLASQDWLNAMCYFLATARCLLAHNSAWTRECDRGDLVNMSEYLKDTAQVPATVACRVKATMIELSEMLASVWINDRQWGGIDNLVWKQWWIYGCAEVLSASSLCDANVLSQVVASVGVW</sequence>
<reference evidence="1 2" key="1">
    <citation type="journal article" date="2017" name="Mycologia">
        <title>Bifiguratus adelaidae, gen. et sp. nov., a new member of Mucoromycotina in endophytic and soil-dwelling habitats.</title>
        <authorList>
            <person name="Torres-Cruz T.J."/>
            <person name="Billingsley Tobias T.L."/>
            <person name="Almatruk M."/>
            <person name="Hesse C."/>
            <person name="Kuske C.R."/>
            <person name="Desiro A."/>
            <person name="Benucci G.M."/>
            <person name="Bonito G."/>
            <person name="Stajich J.E."/>
            <person name="Dunlap C."/>
            <person name="Arnold A.E."/>
            <person name="Porras-Alfaro A."/>
        </authorList>
    </citation>
    <scope>NUCLEOTIDE SEQUENCE [LARGE SCALE GENOMIC DNA]</scope>
    <source>
        <strain evidence="1 2">AZ0501</strain>
    </source>
</reference>
<dbReference type="AlphaFoldDB" id="A0A261XTF9"/>
<evidence type="ECO:0000313" key="1">
    <source>
        <dbReference type="EMBL" id="OZJ01657.1"/>
    </source>
</evidence>
<proteinExistence type="predicted"/>
<keyword evidence="2" id="KW-1185">Reference proteome</keyword>